<sequence length="29" mass="3727">MLQRGICFRIKYWLNREYYMLLFANERKA</sequence>
<evidence type="ECO:0000313" key="2">
    <source>
        <dbReference type="Proteomes" id="UP000000657"/>
    </source>
</evidence>
<accession>Q0RSH3</accession>
<reference evidence="1 2" key="1">
    <citation type="journal article" date="2007" name="Genome Res.">
        <title>Genome characteristics of facultatively symbiotic Frankia sp. strains reflect host range and host plant biogeography.</title>
        <authorList>
            <person name="Normand P."/>
            <person name="Lapierre P."/>
            <person name="Tisa L.S."/>
            <person name="Gogarten J.P."/>
            <person name="Alloisio N."/>
            <person name="Bagnarol E."/>
            <person name="Bassi C.A."/>
            <person name="Berry A.M."/>
            <person name="Bickhart D.M."/>
            <person name="Choisne N."/>
            <person name="Couloux A."/>
            <person name="Cournoyer B."/>
            <person name="Cruveiller S."/>
            <person name="Daubin V."/>
            <person name="Demange N."/>
            <person name="Francino M.P."/>
            <person name="Goltsman E."/>
            <person name="Huang Y."/>
            <person name="Kopp O.R."/>
            <person name="Labarre L."/>
            <person name="Lapidus A."/>
            <person name="Lavire C."/>
            <person name="Marechal J."/>
            <person name="Martinez M."/>
            <person name="Mastronunzio J.E."/>
            <person name="Mullin B.C."/>
            <person name="Niemann J."/>
            <person name="Pujic P."/>
            <person name="Rawnsley T."/>
            <person name="Rouy Z."/>
            <person name="Schenowitz C."/>
            <person name="Sellstedt A."/>
            <person name="Tavares F."/>
            <person name="Tomkins J.P."/>
            <person name="Vallenet D."/>
            <person name="Valverde C."/>
            <person name="Wall L.G."/>
            <person name="Wang Y."/>
            <person name="Medigue C."/>
            <person name="Benson D.R."/>
        </authorList>
    </citation>
    <scope>NUCLEOTIDE SEQUENCE [LARGE SCALE GENOMIC DNA]</scope>
    <source>
        <strain evidence="2">DSM 45986 / CECT 9034 / ACN14a</strain>
    </source>
</reference>
<organism evidence="1 2">
    <name type="scientific">Frankia alni (strain DSM 45986 / CECT 9034 / ACN14a)</name>
    <dbReference type="NCBI Taxonomy" id="326424"/>
    <lineage>
        <taxon>Bacteria</taxon>
        <taxon>Bacillati</taxon>
        <taxon>Actinomycetota</taxon>
        <taxon>Actinomycetes</taxon>
        <taxon>Frankiales</taxon>
        <taxon>Frankiaceae</taxon>
        <taxon>Frankia</taxon>
    </lineage>
</organism>
<dbReference type="AlphaFoldDB" id="Q0RSH3"/>
<dbReference type="HOGENOM" id="CLU_3409368_0_0_11"/>
<dbReference type="EMBL" id="CT573213">
    <property type="protein sequence ID" value="CAJ59489.1"/>
    <property type="molecule type" value="Genomic_DNA"/>
</dbReference>
<proteinExistence type="predicted"/>
<evidence type="ECO:0000313" key="1">
    <source>
        <dbReference type="EMBL" id="CAJ59489.1"/>
    </source>
</evidence>
<keyword evidence="2" id="KW-1185">Reference proteome</keyword>
<dbReference type="Proteomes" id="UP000000657">
    <property type="component" value="Chromosome"/>
</dbReference>
<name>Q0RSH3_FRAAA</name>
<gene>
    <name evidence="1" type="ordered locus">FRAAL0820</name>
</gene>
<protein>
    <submittedName>
        <fullName evidence="1">Uncharacterized protein</fullName>
    </submittedName>
</protein>
<dbReference type="KEGG" id="fal:FRAAL0820"/>